<dbReference type="CDD" id="cd02947">
    <property type="entry name" value="TRX_family"/>
    <property type="match status" value="1"/>
</dbReference>
<dbReference type="SMART" id="SM00100">
    <property type="entry name" value="cNMP"/>
    <property type="match status" value="1"/>
</dbReference>
<dbReference type="InterPro" id="IPR014710">
    <property type="entry name" value="RmlC-like_jellyroll"/>
</dbReference>
<feature type="region of interest" description="Disordered" evidence="4">
    <location>
        <begin position="31"/>
        <end position="53"/>
    </location>
</feature>
<feature type="domain" description="Cyclic nucleotide-binding" evidence="5">
    <location>
        <begin position="341"/>
        <end position="445"/>
    </location>
</feature>
<dbReference type="PROSITE" id="PS00018">
    <property type="entry name" value="EF_HAND_1"/>
    <property type="match status" value="2"/>
</dbReference>
<dbReference type="InterPro" id="IPR013766">
    <property type="entry name" value="Thioredoxin_domain"/>
</dbReference>
<keyword evidence="3" id="KW-0106">Calcium</keyword>
<dbReference type="Proteomes" id="UP001530315">
    <property type="component" value="Unassembled WGS sequence"/>
</dbReference>
<keyword evidence="2" id="KW-0677">Repeat</keyword>
<evidence type="ECO:0000256" key="1">
    <source>
        <dbReference type="ARBA" id="ARBA00005253"/>
    </source>
</evidence>
<dbReference type="AlphaFoldDB" id="A0ABD3PQ70"/>
<dbReference type="CDD" id="cd00038">
    <property type="entry name" value="CAP_ED"/>
    <property type="match status" value="1"/>
</dbReference>
<dbReference type="SMART" id="SM00054">
    <property type="entry name" value="EFh"/>
    <property type="match status" value="3"/>
</dbReference>
<dbReference type="InterPro" id="IPR018490">
    <property type="entry name" value="cNMP-bd_dom_sf"/>
</dbReference>
<dbReference type="InterPro" id="IPR000595">
    <property type="entry name" value="cNMP-bd_dom"/>
</dbReference>
<dbReference type="SUPFAM" id="SSF47473">
    <property type="entry name" value="EF-hand"/>
    <property type="match status" value="1"/>
</dbReference>
<feature type="domain" description="Thioredoxin" evidence="7">
    <location>
        <begin position="100"/>
        <end position="246"/>
    </location>
</feature>
<dbReference type="Gene3D" id="1.10.238.10">
    <property type="entry name" value="EF-hand"/>
    <property type="match status" value="2"/>
</dbReference>
<dbReference type="InterPro" id="IPR050503">
    <property type="entry name" value="cAMP-dep_PK_reg_su-like"/>
</dbReference>
<name>A0ABD3PQ70_9STRA</name>
<reference evidence="8 9" key="1">
    <citation type="submission" date="2024-10" db="EMBL/GenBank/DDBJ databases">
        <title>Updated reference genomes for cyclostephanoid diatoms.</title>
        <authorList>
            <person name="Roberts W.R."/>
            <person name="Alverson A.J."/>
        </authorList>
    </citation>
    <scope>NUCLEOTIDE SEQUENCE [LARGE SCALE GENOMIC DNA]</scope>
    <source>
        <strain evidence="8 9">AJA276-08</strain>
    </source>
</reference>
<accession>A0ABD3PQ70</accession>
<sequence length="721" mass="80529">MRFGGLSLAAAVVAAARWCHHPSHAFLSYSGGEDAGRRRRRPAATTTTAARMGRELVPRDLVSPRGGGGGSFRPTTTRSSSFAFTETLRWEMRSTLTSDEEARQEAPPSASASDDGGGGGEEDVPEFPEMLNTGIYEIVNADQHNAWLRANPDKLMVIKFYAPWCRACKAVEPKFQQISKDPNYANVPIVWGQLSVAHNKAYVKSLGIMALPSIQIYAGSEGLVENFPCGPSKIPMLKRKITETINDKVDPDTMTLKIIDCTRPENAESIPCRTRSLAVPASEEESGRNSEIDEVITDERKEENLRYLRTGVPYFKDFDDDEFYELMDKIRLKKKCDCVIIYYALSPALFPRFLHQAKLVTFEKGDVIMRQGMEGSIFYVIESGEVEIMVKTAFEDPLTTPSGYLGAVINILGPYNYFGERALITKEPRAASIRALQKTRCFAFDVEDIPSSSVLSGKKQATAERMEEVNSKYGTDVYDIDMISDQFAAANTLNQQRGSVNNPQMIRGVDVDEDYVPPAEEAESGRLGLGSEANDRVISLLVRFKQIRRAAKCFEYIMKARPKFGDAGESRRRALLVSKLTRAQREEFSDLFRIIDASGDGTISILELRRAMESVGEGRSDKELREIINNANPNIDGNNVMNFEEFMGVIAEAEFYYLFLDTFEMLDVNNTGFVSAGDLDRVLCGVRDLISDDRMSIIDTEDMDMQIDYETYADMLLGKPL</sequence>
<dbReference type="Pfam" id="PF00085">
    <property type="entry name" value="Thioredoxin"/>
    <property type="match status" value="1"/>
</dbReference>
<dbReference type="PANTHER" id="PTHR11635:SF152">
    <property type="entry name" value="CAMP-DEPENDENT PROTEIN KINASE TYPE I REGULATORY SUBUNIT-RELATED"/>
    <property type="match status" value="1"/>
</dbReference>
<dbReference type="SUPFAM" id="SSF52833">
    <property type="entry name" value="Thioredoxin-like"/>
    <property type="match status" value="1"/>
</dbReference>
<dbReference type="GO" id="GO:0043226">
    <property type="term" value="C:organelle"/>
    <property type="evidence" value="ECO:0007669"/>
    <property type="project" value="UniProtKB-ARBA"/>
</dbReference>
<evidence type="ECO:0000259" key="7">
    <source>
        <dbReference type="PROSITE" id="PS51352"/>
    </source>
</evidence>
<evidence type="ECO:0000256" key="2">
    <source>
        <dbReference type="ARBA" id="ARBA00022737"/>
    </source>
</evidence>
<proteinExistence type="inferred from homology"/>
<dbReference type="PROSITE" id="PS00889">
    <property type="entry name" value="CNMP_BINDING_2"/>
    <property type="match status" value="1"/>
</dbReference>
<dbReference type="Pfam" id="PF00027">
    <property type="entry name" value="cNMP_binding"/>
    <property type="match status" value="1"/>
</dbReference>
<feature type="region of interest" description="Disordered" evidence="4">
    <location>
        <begin position="59"/>
        <end position="78"/>
    </location>
</feature>
<keyword evidence="9" id="KW-1185">Reference proteome</keyword>
<dbReference type="Pfam" id="PF13499">
    <property type="entry name" value="EF-hand_7"/>
    <property type="match status" value="1"/>
</dbReference>
<dbReference type="InterPro" id="IPR002048">
    <property type="entry name" value="EF_hand_dom"/>
</dbReference>
<evidence type="ECO:0000259" key="6">
    <source>
        <dbReference type="PROSITE" id="PS50222"/>
    </source>
</evidence>
<evidence type="ECO:0000313" key="8">
    <source>
        <dbReference type="EMBL" id="KAL3789814.1"/>
    </source>
</evidence>
<dbReference type="PROSITE" id="PS50222">
    <property type="entry name" value="EF_HAND_2"/>
    <property type="match status" value="1"/>
</dbReference>
<dbReference type="SUPFAM" id="SSF51206">
    <property type="entry name" value="cAMP-binding domain-like"/>
    <property type="match status" value="1"/>
</dbReference>
<evidence type="ECO:0000259" key="5">
    <source>
        <dbReference type="PROSITE" id="PS50042"/>
    </source>
</evidence>
<organism evidence="8 9">
    <name type="scientific">Stephanodiscus triporus</name>
    <dbReference type="NCBI Taxonomy" id="2934178"/>
    <lineage>
        <taxon>Eukaryota</taxon>
        <taxon>Sar</taxon>
        <taxon>Stramenopiles</taxon>
        <taxon>Ochrophyta</taxon>
        <taxon>Bacillariophyta</taxon>
        <taxon>Coscinodiscophyceae</taxon>
        <taxon>Thalassiosirophycidae</taxon>
        <taxon>Stephanodiscales</taxon>
        <taxon>Stephanodiscaceae</taxon>
        <taxon>Stephanodiscus</taxon>
    </lineage>
</organism>
<gene>
    <name evidence="8" type="ORF">ACHAW5_011237</name>
</gene>
<evidence type="ECO:0000256" key="3">
    <source>
        <dbReference type="ARBA" id="ARBA00022837"/>
    </source>
</evidence>
<dbReference type="PROSITE" id="PS51352">
    <property type="entry name" value="THIOREDOXIN_2"/>
    <property type="match status" value="1"/>
</dbReference>
<dbReference type="InterPro" id="IPR011992">
    <property type="entry name" value="EF-hand-dom_pair"/>
</dbReference>
<dbReference type="PANTHER" id="PTHR11635">
    <property type="entry name" value="CAMP-DEPENDENT PROTEIN KINASE REGULATORY CHAIN"/>
    <property type="match status" value="1"/>
</dbReference>
<feature type="domain" description="EF-hand" evidence="6">
    <location>
        <begin position="583"/>
        <end position="618"/>
    </location>
</feature>
<dbReference type="Gene3D" id="2.60.120.10">
    <property type="entry name" value="Jelly Rolls"/>
    <property type="match status" value="1"/>
</dbReference>
<comment type="caution">
    <text evidence="8">The sequence shown here is derived from an EMBL/GenBank/DDBJ whole genome shotgun (WGS) entry which is preliminary data.</text>
</comment>
<comment type="similarity">
    <text evidence="1">Belongs to the centrin family.</text>
</comment>
<dbReference type="CDD" id="cd00051">
    <property type="entry name" value="EFh"/>
    <property type="match status" value="1"/>
</dbReference>
<dbReference type="InterPro" id="IPR036249">
    <property type="entry name" value="Thioredoxin-like_sf"/>
</dbReference>
<evidence type="ECO:0008006" key="10">
    <source>
        <dbReference type="Google" id="ProtNLM"/>
    </source>
</evidence>
<dbReference type="PRINTS" id="PR00103">
    <property type="entry name" value="CAMPKINASE"/>
</dbReference>
<evidence type="ECO:0000256" key="4">
    <source>
        <dbReference type="SAM" id="MobiDB-lite"/>
    </source>
</evidence>
<dbReference type="InterPro" id="IPR018488">
    <property type="entry name" value="cNMP-bd_CS"/>
</dbReference>
<feature type="region of interest" description="Disordered" evidence="4">
    <location>
        <begin position="95"/>
        <end position="126"/>
    </location>
</feature>
<dbReference type="FunFam" id="1.10.238.10:FF:000178">
    <property type="entry name" value="Calmodulin-2 A"/>
    <property type="match status" value="1"/>
</dbReference>
<dbReference type="InterPro" id="IPR018247">
    <property type="entry name" value="EF_Hand_1_Ca_BS"/>
</dbReference>
<dbReference type="Gene3D" id="3.40.30.10">
    <property type="entry name" value="Glutaredoxin"/>
    <property type="match status" value="1"/>
</dbReference>
<dbReference type="EMBL" id="JALLAZ020000668">
    <property type="protein sequence ID" value="KAL3789814.1"/>
    <property type="molecule type" value="Genomic_DNA"/>
</dbReference>
<protein>
    <recommendedName>
        <fullName evidence="10">Calmodulin</fullName>
    </recommendedName>
</protein>
<feature type="compositionally biased region" description="Low complexity" evidence="4">
    <location>
        <begin position="105"/>
        <end position="114"/>
    </location>
</feature>
<evidence type="ECO:0000313" key="9">
    <source>
        <dbReference type="Proteomes" id="UP001530315"/>
    </source>
</evidence>
<dbReference type="PROSITE" id="PS50042">
    <property type="entry name" value="CNMP_BINDING_3"/>
    <property type="match status" value="1"/>
</dbReference>